<comment type="caution">
    <text evidence="1">The sequence shown here is derived from an EMBL/GenBank/DDBJ whole genome shotgun (WGS) entry which is preliminary data.</text>
</comment>
<keyword evidence="2" id="KW-1185">Reference proteome</keyword>
<sequence length="402" mass="46393">MCFQINVINKHKEVKLSGKSHSINENYSFSQKENIPRRSENKKQQKLIFPSSISDLPLPSFKCQSPSMDENITRSNNWKKKHKINEKETIDSINRISSNLPKTYYNDTKLSSNEKIQISEKNILNNSIMLNNTSNISITLHSAAITASRKKEKDEKQSIFYPYRGSVLNDIDIRGIISNDVINCDEELKYPIKRIESKPFNQIQCTMFDFSTSDNFSETNRKDTIETTHNKILATNFHNQSLENINCSILSFLTKNQPQYQDCANLQKNNHVCGIKYSWQVIGTGSQTSKTLLNNLVEENNLHDGESVYNCSVKYSWQIIGIATQTSQTDFTISECRFSMSFLSARTNVIRRFAKGTVCNSPPVTVWRKGKRFIVLNNQYTQTFTHKECQTIFTELYKKHHD</sequence>
<dbReference type="EMBL" id="WNWW01000043">
    <property type="protein sequence ID" value="KAF3430507.1"/>
    <property type="molecule type" value="Genomic_DNA"/>
</dbReference>
<reference evidence="1" key="1">
    <citation type="submission" date="2019-11" db="EMBL/GenBank/DDBJ databases">
        <title>The nuclear and mitochondrial genomes of Frieseomelitta varia - a highly eusocial stingless bee (Meliponini) with a permanently sterile worker caste.</title>
        <authorList>
            <person name="Freitas F.C.P."/>
            <person name="Lourenco A.P."/>
            <person name="Nunes F.M.F."/>
            <person name="Paschoal A.R."/>
            <person name="Abreu F.C.P."/>
            <person name="Barbin F.O."/>
            <person name="Bataglia L."/>
            <person name="Cardoso-Junior C.A.M."/>
            <person name="Cervoni M.S."/>
            <person name="Silva S.R."/>
            <person name="Dalarmi F."/>
            <person name="Del Lama M.A."/>
            <person name="Depintor T.S."/>
            <person name="Ferreira K.M."/>
            <person name="Goria P.S."/>
            <person name="Jaskot M.C."/>
            <person name="Lago D.C."/>
            <person name="Luna-Lucena D."/>
            <person name="Moda L.M."/>
            <person name="Nascimento L."/>
            <person name="Pedrino M."/>
            <person name="Rabico F.O."/>
            <person name="Sanches F.C."/>
            <person name="Santos D.E."/>
            <person name="Santos C.G."/>
            <person name="Vieira J."/>
            <person name="Lopes T.F."/>
            <person name="Barchuk A.R."/>
            <person name="Hartfelder K."/>
            <person name="Simoes Z.L.P."/>
            <person name="Bitondi M.M.G."/>
            <person name="Pinheiro D.G."/>
        </authorList>
    </citation>
    <scope>NUCLEOTIDE SEQUENCE</scope>
    <source>
        <strain evidence="1">USP_RPSP 00005682</strain>
        <tissue evidence="1">Whole individual</tissue>
    </source>
</reference>
<dbReference type="Proteomes" id="UP000655588">
    <property type="component" value="Unassembled WGS sequence"/>
</dbReference>
<name>A0A833SLN9_9HYME</name>
<accession>A0A833SLN9</accession>
<evidence type="ECO:0000313" key="1">
    <source>
        <dbReference type="EMBL" id="KAF3430507.1"/>
    </source>
</evidence>
<proteinExistence type="predicted"/>
<organism evidence="1 2">
    <name type="scientific">Frieseomelitta varia</name>
    <dbReference type="NCBI Taxonomy" id="561572"/>
    <lineage>
        <taxon>Eukaryota</taxon>
        <taxon>Metazoa</taxon>
        <taxon>Ecdysozoa</taxon>
        <taxon>Arthropoda</taxon>
        <taxon>Hexapoda</taxon>
        <taxon>Insecta</taxon>
        <taxon>Pterygota</taxon>
        <taxon>Neoptera</taxon>
        <taxon>Endopterygota</taxon>
        <taxon>Hymenoptera</taxon>
        <taxon>Apocrita</taxon>
        <taxon>Aculeata</taxon>
        <taxon>Apoidea</taxon>
        <taxon>Anthophila</taxon>
        <taxon>Apidae</taxon>
        <taxon>Frieseomelitta</taxon>
    </lineage>
</organism>
<gene>
    <name evidence="1" type="ORF">E2986_13924</name>
</gene>
<dbReference type="AlphaFoldDB" id="A0A833SLN9"/>
<evidence type="ECO:0000313" key="2">
    <source>
        <dbReference type="Proteomes" id="UP000655588"/>
    </source>
</evidence>
<protein>
    <submittedName>
        <fullName evidence="1">Uncharacterized protein</fullName>
    </submittedName>
</protein>